<dbReference type="PANTHER" id="PTHR48006:SF102">
    <property type="entry name" value="LEUCINE-RICH REPEAT-CONTAINING PROTEIN DDB_G0281931-RELATED"/>
    <property type="match status" value="1"/>
</dbReference>
<accession>A0A8J4RNV8</accession>
<comment type="subcellular location">
    <subcellularLocation>
        <location evidence="1">Membrane</location>
        <topology evidence="1">Single-pass type I membrane protein</topology>
    </subcellularLocation>
</comment>
<dbReference type="InterPro" id="IPR033468">
    <property type="entry name" value="Metaxin_GST"/>
</dbReference>
<name>A0A8J4RNV8_9ROSI</name>
<evidence type="ECO:0000256" key="10">
    <source>
        <dbReference type="PROSITE-ProRule" id="PRU10141"/>
    </source>
</evidence>
<evidence type="ECO:0000313" key="12">
    <source>
        <dbReference type="EMBL" id="KAF3969903.1"/>
    </source>
</evidence>
<dbReference type="SUPFAM" id="SSF47616">
    <property type="entry name" value="GST C-terminal domain-like"/>
    <property type="match status" value="1"/>
</dbReference>
<proteinExistence type="predicted"/>
<keyword evidence="4" id="KW-0808">Transferase</keyword>
<dbReference type="GO" id="GO:0005524">
    <property type="term" value="F:ATP binding"/>
    <property type="evidence" value="ECO:0007669"/>
    <property type="project" value="UniProtKB-UniRule"/>
</dbReference>
<organism evidence="12 13">
    <name type="scientific">Castanea mollissima</name>
    <name type="common">Chinese chestnut</name>
    <dbReference type="NCBI Taxonomy" id="60419"/>
    <lineage>
        <taxon>Eukaryota</taxon>
        <taxon>Viridiplantae</taxon>
        <taxon>Streptophyta</taxon>
        <taxon>Embryophyta</taxon>
        <taxon>Tracheophyta</taxon>
        <taxon>Spermatophyta</taxon>
        <taxon>Magnoliopsida</taxon>
        <taxon>eudicotyledons</taxon>
        <taxon>Gunneridae</taxon>
        <taxon>Pentapetalae</taxon>
        <taxon>rosids</taxon>
        <taxon>fabids</taxon>
        <taxon>Fagales</taxon>
        <taxon>Fagaceae</taxon>
        <taxon>Castanea</taxon>
    </lineage>
</organism>
<dbReference type="PANTHER" id="PTHR48006">
    <property type="entry name" value="LEUCINE-RICH REPEAT-CONTAINING PROTEIN DDB_G0281931-RELATED"/>
    <property type="match status" value="1"/>
</dbReference>
<comment type="caution">
    <text evidence="12">The sequence shown here is derived from an EMBL/GenBank/DDBJ whole genome shotgun (WGS) entry which is preliminary data.</text>
</comment>
<evidence type="ECO:0000256" key="7">
    <source>
        <dbReference type="ARBA" id="ARBA00022840"/>
    </source>
</evidence>
<dbReference type="SMART" id="SM00220">
    <property type="entry name" value="S_TKc"/>
    <property type="match status" value="1"/>
</dbReference>
<evidence type="ECO:0000256" key="3">
    <source>
        <dbReference type="ARBA" id="ARBA00022527"/>
    </source>
</evidence>
<dbReference type="Pfam" id="PF00069">
    <property type="entry name" value="Pkinase"/>
    <property type="match status" value="1"/>
</dbReference>
<evidence type="ECO:0000256" key="9">
    <source>
        <dbReference type="ARBA" id="ARBA00048679"/>
    </source>
</evidence>
<comment type="catalytic activity">
    <reaction evidence="8">
        <text>L-threonyl-[protein] + ATP = O-phospho-L-threonyl-[protein] + ADP + H(+)</text>
        <dbReference type="Rhea" id="RHEA:46608"/>
        <dbReference type="Rhea" id="RHEA-COMP:11060"/>
        <dbReference type="Rhea" id="RHEA-COMP:11605"/>
        <dbReference type="ChEBI" id="CHEBI:15378"/>
        <dbReference type="ChEBI" id="CHEBI:30013"/>
        <dbReference type="ChEBI" id="CHEBI:30616"/>
        <dbReference type="ChEBI" id="CHEBI:61977"/>
        <dbReference type="ChEBI" id="CHEBI:456216"/>
        <dbReference type="EC" id="2.7.11.1"/>
    </reaction>
</comment>
<evidence type="ECO:0000256" key="6">
    <source>
        <dbReference type="ARBA" id="ARBA00022777"/>
    </source>
</evidence>
<evidence type="ECO:0000313" key="13">
    <source>
        <dbReference type="Proteomes" id="UP000737018"/>
    </source>
</evidence>
<evidence type="ECO:0000256" key="1">
    <source>
        <dbReference type="ARBA" id="ARBA00004479"/>
    </source>
</evidence>
<dbReference type="InterPro" id="IPR011009">
    <property type="entry name" value="Kinase-like_dom_sf"/>
</dbReference>
<evidence type="ECO:0000256" key="8">
    <source>
        <dbReference type="ARBA" id="ARBA00047899"/>
    </source>
</evidence>
<feature type="domain" description="Protein kinase" evidence="11">
    <location>
        <begin position="295"/>
        <end position="504"/>
    </location>
</feature>
<dbReference type="InterPro" id="IPR051824">
    <property type="entry name" value="LRR_Rcpt-Like_S/T_Kinase"/>
</dbReference>
<dbReference type="InterPro" id="IPR000719">
    <property type="entry name" value="Prot_kinase_dom"/>
</dbReference>
<dbReference type="InterPro" id="IPR036282">
    <property type="entry name" value="Glutathione-S-Trfase_C_sf"/>
</dbReference>
<dbReference type="OrthoDB" id="198787at2759"/>
<dbReference type="GO" id="GO:0016020">
    <property type="term" value="C:membrane"/>
    <property type="evidence" value="ECO:0007669"/>
    <property type="project" value="UniProtKB-SubCell"/>
</dbReference>
<dbReference type="EC" id="2.7.11.1" evidence="2"/>
<reference evidence="12" key="1">
    <citation type="submission" date="2020-03" db="EMBL/GenBank/DDBJ databases">
        <title>Castanea mollissima Vanexum genome sequencing.</title>
        <authorList>
            <person name="Staton M."/>
        </authorList>
    </citation>
    <scope>NUCLEOTIDE SEQUENCE</scope>
    <source>
        <tissue evidence="12">Leaf</tissue>
    </source>
</reference>
<keyword evidence="13" id="KW-1185">Reference proteome</keyword>
<dbReference type="EMBL" id="JRKL02000595">
    <property type="protein sequence ID" value="KAF3969903.1"/>
    <property type="molecule type" value="Genomic_DNA"/>
</dbReference>
<feature type="binding site" evidence="10">
    <location>
        <position position="330"/>
    </location>
    <ligand>
        <name>ATP</name>
        <dbReference type="ChEBI" id="CHEBI:30616"/>
    </ligand>
</feature>
<evidence type="ECO:0000256" key="5">
    <source>
        <dbReference type="ARBA" id="ARBA00022741"/>
    </source>
</evidence>
<dbReference type="PROSITE" id="PS50011">
    <property type="entry name" value="PROTEIN_KINASE_DOM"/>
    <property type="match status" value="1"/>
</dbReference>
<dbReference type="Proteomes" id="UP000737018">
    <property type="component" value="Unassembled WGS sequence"/>
</dbReference>
<keyword evidence="7 10" id="KW-0067">ATP-binding</keyword>
<dbReference type="SUPFAM" id="SSF56112">
    <property type="entry name" value="Protein kinase-like (PK-like)"/>
    <property type="match status" value="1"/>
</dbReference>
<sequence>MDELPKLRLEIKKLKQKIEEEDLQIDLEKVFVNSVLHEKQNWRVEAYRKVHNIPHKDIKLEDPGELLLLCAQKHPKLPTDCPGSLAMLSYLVLAGVDFALIHDSHALQDLVPYVQYGPFIAFHGDKGGALQTLIEEKIIDLDNGLEESSSIKLKIGTEIVCGELANALTKELKNMGLANKKRSASAMQKIYDDILSATYKVLSTMLHDQTFFFGDRPTSLDALFLGHALFVLHVLPEGSVLFAKLNGYHNLVNYTINHGQEVLNVEPRLMSEISSLRSRPSKLFKNYQLRYFTNLDKKELIGCGAFGNVYRGCMWGLKNPIINSKLVAVKVSHHKHKDIFKQWKAEIRFGSILQHKNFIKILGHYEDEEKLYLVYEYMKRGHLGRCYEVLDWAEMIKIARGIALAVEYMHKLDPPLTNRDLKLNNILLDEDLNPKVSDFGMVTVDGVHDGSVGTRGFVDEAVNKKGFATIKTDMHNVGVILLLLITKQPYMEKQILVLLTDTIQ</sequence>
<dbReference type="InterPro" id="IPR017441">
    <property type="entry name" value="Protein_kinase_ATP_BS"/>
</dbReference>
<keyword evidence="6" id="KW-0418">Kinase</keyword>
<keyword evidence="5 10" id="KW-0547">Nucleotide-binding</keyword>
<protein>
    <recommendedName>
        <fullName evidence="2">non-specific serine/threonine protein kinase</fullName>
        <ecNumber evidence="2">2.7.11.1</ecNumber>
    </recommendedName>
</protein>
<gene>
    <name evidence="12" type="ORF">CMV_006348</name>
</gene>
<evidence type="ECO:0000259" key="11">
    <source>
        <dbReference type="PROSITE" id="PS50011"/>
    </source>
</evidence>
<dbReference type="PROSITE" id="PS00107">
    <property type="entry name" value="PROTEIN_KINASE_ATP"/>
    <property type="match status" value="1"/>
</dbReference>
<dbReference type="CDD" id="cd03193">
    <property type="entry name" value="GST_C_Metaxin"/>
    <property type="match status" value="1"/>
</dbReference>
<keyword evidence="3" id="KW-0723">Serine/threonine-protein kinase</keyword>
<dbReference type="AlphaFoldDB" id="A0A8J4RNV8"/>
<dbReference type="Pfam" id="PF17171">
    <property type="entry name" value="GST_C_6"/>
    <property type="match status" value="1"/>
</dbReference>
<dbReference type="Gene3D" id="1.10.510.10">
    <property type="entry name" value="Transferase(Phosphotransferase) domain 1"/>
    <property type="match status" value="1"/>
</dbReference>
<evidence type="ECO:0000256" key="2">
    <source>
        <dbReference type="ARBA" id="ARBA00012513"/>
    </source>
</evidence>
<evidence type="ECO:0000256" key="4">
    <source>
        <dbReference type="ARBA" id="ARBA00022679"/>
    </source>
</evidence>
<dbReference type="GO" id="GO:0004674">
    <property type="term" value="F:protein serine/threonine kinase activity"/>
    <property type="evidence" value="ECO:0007669"/>
    <property type="project" value="UniProtKB-KW"/>
</dbReference>
<comment type="catalytic activity">
    <reaction evidence="9">
        <text>L-seryl-[protein] + ATP = O-phospho-L-seryl-[protein] + ADP + H(+)</text>
        <dbReference type="Rhea" id="RHEA:17989"/>
        <dbReference type="Rhea" id="RHEA-COMP:9863"/>
        <dbReference type="Rhea" id="RHEA-COMP:11604"/>
        <dbReference type="ChEBI" id="CHEBI:15378"/>
        <dbReference type="ChEBI" id="CHEBI:29999"/>
        <dbReference type="ChEBI" id="CHEBI:30616"/>
        <dbReference type="ChEBI" id="CHEBI:83421"/>
        <dbReference type="ChEBI" id="CHEBI:456216"/>
        <dbReference type="EC" id="2.7.11.1"/>
    </reaction>
</comment>